<evidence type="ECO:0000256" key="1">
    <source>
        <dbReference type="ARBA" id="ARBA00007381"/>
    </source>
</evidence>
<dbReference type="EMBL" id="CANHGI010000002">
    <property type="protein sequence ID" value="CAI5442415.1"/>
    <property type="molecule type" value="Genomic_DNA"/>
</dbReference>
<evidence type="ECO:0000313" key="7">
    <source>
        <dbReference type="Proteomes" id="UP001152747"/>
    </source>
</evidence>
<keyword evidence="3 5" id="KW-0067">ATP-binding</keyword>
<dbReference type="Gene3D" id="3.30.420.40">
    <property type="match status" value="2"/>
</dbReference>
<dbReference type="OrthoDB" id="5788289at2759"/>
<dbReference type="InterPro" id="IPR013126">
    <property type="entry name" value="Hsp_70_fam"/>
</dbReference>
<keyword evidence="7" id="KW-1185">Reference proteome</keyword>
<name>A0A9P1IC96_9PELO</name>
<dbReference type="GO" id="GO:0005524">
    <property type="term" value="F:ATP binding"/>
    <property type="evidence" value="ECO:0007669"/>
    <property type="project" value="UniProtKB-KW"/>
</dbReference>
<reference evidence="6" key="1">
    <citation type="submission" date="2022-11" db="EMBL/GenBank/DDBJ databases">
        <authorList>
            <person name="Kikuchi T."/>
        </authorList>
    </citation>
    <scope>NUCLEOTIDE SEQUENCE</scope>
    <source>
        <strain evidence="6">PS1010</strain>
    </source>
</reference>
<dbReference type="InterPro" id="IPR029047">
    <property type="entry name" value="HSP70_peptide-bd_sf"/>
</dbReference>
<dbReference type="PANTHER" id="PTHR19375">
    <property type="entry name" value="HEAT SHOCK PROTEIN 70KDA"/>
    <property type="match status" value="1"/>
</dbReference>
<dbReference type="InterPro" id="IPR018181">
    <property type="entry name" value="Heat_shock_70_CS"/>
</dbReference>
<keyword evidence="4" id="KW-0143">Chaperone</keyword>
<dbReference type="PRINTS" id="PR00301">
    <property type="entry name" value="HEATSHOCK70"/>
</dbReference>
<comment type="similarity">
    <text evidence="1 5">Belongs to the heat shock protein 70 family.</text>
</comment>
<comment type="caution">
    <text evidence="6">The sequence shown here is derived from an EMBL/GenBank/DDBJ whole genome shotgun (WGS) entry which is preliminary data.</text>
</comment>
<dbReference type="FunFam" id="3.30.420.40:FF:000046">
    <property type="entry name" value="Chaperone protein HscA"/>
    <property type="match status" value="1"/>
</dbReference>
<evidence type="ECO:0000313" key="6">
    <source>
        <dbReference type="EMBL" id="CAI5442415.1"/>
    </source>
</evidence>
<dbReference type="PROSITE" id="PS01036">
    <property type="entry name" value="HSP70_3"/>
    <property type="match status" value="1"/>
</dbReference>
<dbReference type="Proteomes" id="UP001152747">
    <property type="component" value="Unassembled WGS sequence"/>
</dbReference>
<keyword evidence="2 5" id="KW-0547">Nucleotide-binding</keyword>
<dbReference type="SUPFAM" id="SSF53067">
    <property type="entry name" value="Actin-like ATPase domain"/>
    <property type="match status" value="2"/>
</dbReference>
<dbReference type="CDD" id="cd24028">
    <property type="entry name" value="ASKHA_NBD_HSP70_HSPA1-like"/>
    <property type="match status" value="1"/>
</dbReference>
<dbReference type="GO" id="GO:0140662">
    <property type="term" value="F:ATP-dependent protein folding chaperone"/>
    <property type="evidence" value="ECO:0007669"/>
    <property type="project" value="InterPro"/>
</dbReference>
<gene>
    <name evidence="6" type="ORF">CAMP_LOCUS5052</name>
</gene>
<dbReference type="SUPFAM" id="SSF100920">
    <property type="entry name" value="Heat shock protein 70kD (HSP70), peptide-binding domain"/>
    <property type="match status" value="1"/>
</dbReference>
<evidence type="ECO:0000256" key="3">
    <source>
        <dbReference type="ARBA" id="ARBA00022840"/>
    </source>
</evidence>
<dbReference type="Pfam" id="PF00012">
    <property type="entry name" value="HSP70"/>
    <property type="match status" value="1"/>
</dbReference>
<dbReference type="InterPro" id="IPR043129">
    <property type="entry name" value="ATPase_NBD"/>
</dbReference>
<evidence type="ECO:0000256" key="2">
    <source>
        <dbReference type="ARBA" id="ARBA00022741"/>
    </source>
</evidence>
<evidence type="ECO:0000256" key="4">
    <source>
        <dbReference type="ARBA" id="ARBA00023186"/>
    </source>
</evidence>
<dbReference type="Gene3D" id="3.90.640.10">
    <property type="entry name" value="Actin, Chain A, domain 4"/>
    <property type="match status" value="1"/>
</dbReference>
<protein>
    <submittedName>
        <fullName evidence="6">Uncharacterized protein</fullName>
    </submittedName>
</protein>
<proteinExistence type="inferred from homology"/>
<organism evidence="6 7">
    <name type="scientific">Caenorhabditis angaria</name>
    <dbReference type="NCBI Taxonomy" id="860376"/>
    <lineage>
        <taxon>Eukaryota</taxon>
        <taxon>Metazoa</taxon>
        <taxon>Ecdysozoa</taxon>
        <taxon>Nematoda</taxon>
        <taxon>Chromadorea</taxon>
        <taxon>Rhabditida</taxon>
        <taxon>Rhabditina</taxon>
        <taxon>Rhabditomorpha</taxon>
        <taxon>Rhabditoidea</taxon>
        <taxon>Rhabditidae</taxon>
        <taxon>Peloderinae</taxon>
        <taxon>Caenorhabditis</taxon>
    </lineage>
</organism>
<dbReference type="AlphaFoldDB" id="A0A9P1IC96"/>
<accession>A0A9P1IC96</accession>
<dbReference type="FunFam" id="3.90.640.10:FF:000010">
    <property type="entry name" value="heat shock 70 kDa protein 14"/>
    <property type="match status" value="1"/>
</dbReference>
<dbReference type="Gene3D" id="2.60.34.10">
    <property type="entry name" value="Substrate Binding Domain Of DNAk, Chain A, domain 1"/>
    <property type="match status" value="1"/>
</dbReference>
<sequence>MSIGIDLGTCFSCVAYYNNGRVEVLENENGCRTTPSVLAMDEDGEMLIGQHAKDVVSTPTNCLFDVKRIIGRRFNDVLLQTDMPLWPFRIENDGDQPYLVIENGSQKHKFSPITVSAQILECLKKNAERKIGKPVDSAVITVPAYFNATQRRATQKAGELAGLKVLRILNEPTAAAIAYALHGQRLSKRNILIYDLGGGTFDVAVVTIDGSRITVRAKGGDTHLGGQDIDNILMIKMMEQFKLANGIDLKKNYRAMKRLRKAAEFAKITLSASNVARVQIDCLHENIDFVMKITREQFNVWIENVSITTLIHVERVIREANIKKSAISEIVLVGGSTRIPILKELIKASFDPSTRICESIHPDEAVAYGASVMAAILSGVEDVQDMRLNDMIPMSIGIQCNRDYMSILIQKGNYFPCTKKKIFINSEDFQTRIDISVYEGERALCSNNRHLGDISLEIKPTRRGETIVEISLEVDHNGILQATAIDTNTQKAITTTIVYDHCAFTKDEILEMTKKSEEDQIFDETFRKRYKQLQKSEDMMYDYKHRLERIKGSVDPTKFNMLMSCLENEIRWLSDFPKVEVIEYEQRRKTIRRKILPTLLVNFAF</sequence>
<dbReference type="GO" id="GO:0006950">
    <property type="term" value="P:response to stress"/>
    <property type="evidence" value="ECO:0007669"/>
    <property type="project" value="UniProtKB-ARBA"/>
</dbReference>
<evidence type="ECO:0000256" key="5">
    <source>
        <dbReference type="RuleBase" id="RU003322"/>
    </source>
</evidence>